<keyword evidence="5" id="KW-0143">Chaperone</keyword>
<dbReference type="PANTHER" id="PTHR21013:SF10">
    <property type="entry name" value="ATP SYNTHASE MITOCHONDRIAL F1 COMPLEX ASSEMBLY FACTOR 2"/>
    <property type="match status" value="1"/>
</dbReference>
<keyword evidence="4" id="KW-0496">Mitochondrion</keyword>
<dbReference type="STRING" id="1266660.A0A1G4K0G9"/>
<proteinExistence type="inferred from homology"/>
<evidence type="ECO:0000256" key="3">
    <source>
        <dbReference type="ARBA" id="ARBA00022946"/>
    </source>
</evidence>
<dbReference type="GO" id="GO:0033615">
    <property type="term" value="P:mitochondrial proton-transporting ATP synthase complex assembly"/>
    <property type="evidence" value="ECO:0007669"/>
    <property type="project" value="EnsemblFungi"/>
</dbReference>
<dbReference type="SUPFAM" id="SSF160909">
    <property type="entry name" value="ATP12-like"/>
    <property type="match status" value="1"/>
</dbReference>
<organism evidence="6 7">
    <name type="scientific">Lachancea dasiensis</name>
    <dbReference type="NCBI Taxonomy" id="1072105"/>
    <lineage>
        <taxon>Eukaryota</taxon>
        <taxon>Fungi</taxon>
        <taxon>Dikarya</taxon>
        <taxon>Ascomycota</taxon>
        <taxon>Saccharomycotina</taxon>
        <taxon>Saccharomycetes</taxon>
        <taxon>Saccharomycetales</taxon>
        <taxon>Saccharomycetaceae</taxon>
        <taxon>Lachancea</taxon>
    </lineage>
</organism>
<keyword evidence="3" id="KW-0809">Transit peptide</keyword>
<evidence type="ECO:0000256" key="4">
    <source>
        <dbReference type="ARBA" id="ARBA00023128"/>
    </source>
</evidence>
<accession>A0A1G4K0G9</accession>
<dbReference type="EMBL" id="LT598461">
    <property type="protein sequence ID" value="SCU97019.1"/>
    <property type="molecule type" value="Genomic_DNA"/>
</dbReference>
<dbReference type="Gene3D" id="1.10.3580.10">
    <property type="entry name" value="ATP12 ATPase"/>
    <property type="match status" value="1"/>
</dbReference>
<evidence type="ECO:0000313" key="6">
    <source>
        <dbReference type="EMBL" id="SCU97019.1"/>
    </source>
</evidence>
<dbReference type="InterPro" id="IPR023335">
    <property type="entry name" value="ATP12_ortho_dom_sf"/>
</dbReference>
<protein>
    <submittedName>
        <fullName evidence="6">LADA_0H03994g1_1</fullName>
    </submittedName>
</protein>
<evidence type="ECO:0000313" key="7">
    <source>
        <dbReference type="Proteomes" id="UP000190274"/>
    </source>
</evidence>
<dbReference type="OrthoDB" id="5322896at2759"/>
<dbReference type="GO" id="GO:0005759">
    <property type="term" value="C:mitochondrial matrix"/>
    <property type="evidence" value="ECO:0007669"/>
    <property type="project" value="EnsemblFungi"/>
</dbReference>
<comment type="similarity">
    <text evidence="2">Belongs to the ATP12 family.</text>
</comment>
<keyword evidence="7" id="KW-1185">Reference proteome</keyword>
<dbReference type="Proteomes" id="UP000190274">
    <property type="component" value="Chromosome H"/>
</dbReference>
<dbReference type="InterPro" id="IPR042272">
    <property type="entry name" value="ATP12_ATP_synth-F1-assembly_N"/>
</dbReference>
<evidence type="ECO:0000256" key="5">
    <source>
        <dbReference type="ARBA" id="ARBA00023186"/>
    </source>
</evidence>
<dbReference type="Pfam" id="PF07542">
    <property type="entry name" value="ATP12"/>
    <property type="match status" value="1"/>
</dbReference>
<evidence type="ECO:0000256" key="2">
    <source>
        <dbReference type="ARBA" id="ARBA00008231"/>
    </source>
</evidence>
<reference evidence="6 7" key="1">
    <citation type="submission" date="2016-03" db="EMBL/GenBank/DDBJ databases">
        <authorList>
            <person name="Devillers H."/>
        </authorList>
    </citation>
    <scope>NUCLEOTIDE SEQUENCE [LARGE SCALE GENOMIC DNA]</scope>
    <source>
        <strain evidence="6">CBS 10888</strain>
    </source>
</reference>
<dbReference type="GO" id="GO:0019904">
    <property type="term" value="F:protein domain specific binding"/>
    <property type="evidence" value="ECO:0007669"/>
    <property type="project" value="EnsemblFungi"/>
</dbReference>
<dbReference type="AlphaFoldDB" id="A0A1G4K0G9"/>
<gene>
    <name evidence="6" type="ORF">LADA_0H03994G</name>
</gene>
<dbReference type="Gene3D" id="3.30.2180.10">
    <property type="entry name" value="ATP12-like"/>
    <property type="match status" value="1"/>
</dbReference>
<dbReference type="PANTHER" id="PTHR21013">
    <property type="entry name" value="ATP SYNTHASE MITOCHONDRIAL F1 COMPLEX ASSEMBLY FACTOR 2/ATP12 PROTEIN, MITOCHONDRIAL PRECURSOR"/>
    <property type="match status" value="1"/>
</dbReference>
<comment type="subcellular location">
    <subcellularLocation>
        <location evidence="1">Mitochondrion</location>
    </subcellularLocation>
</comment>
<evidence type="ECO:0000256" key="1">
    <source>
        <dbReference type="ARBA" id="ARBA00004173"/>
    </source>
</evidence>
<dbReference type="InterPro" id="IPR011419">
    <property type="entry name" value="ATP12_ATP_synth-F1-assembly"/>
</dbReference>
<sequence>MFRLTLRPLKQNRAIWGTRRYAKGSALGIDASVENNLQTETNRVSKTLQKFWKVVSARESGGNVTLTLDNKPIRTPLGNSLTVPKDRQFLALVLQNEWSNLTTLSIKPHTLPVTSIVSRCIDLEYVSTPNADGELVAKIGGDRKQIAQTLLRYLDTDTLLCLSPKAEYEGALRAAQDKLYLPVIKSAETFLSKFAEEPVAIQVLDADIHGMRGNSQLEPTRAAALKYIDSLSMWDLAVFEKTVLTTKSFICGLLLLQNKCQVPKTEMPITMEQIAQCATLEIIYQTERWGEVEDTHDVDHRDIRRNVNAACIVAYQE</sequence>
<name>A0A1G4K0G9_9SACH</name>